<evidence type="ECO:0000313" key="4">
    <source>
        <dbReference type="Proteomes" id="UP001589667"/>
    </source>
</evidence>
<dbReference type="Proteomes" id="UP001589667">
    <property type="component" value="Unassembled WGS sequence"/>
</dbReference>
<dbReference type="InterPro" id="IPR036388">
    <property type="entry name" value="WH-like_DNA-bd_sf"/>
</dbReference>
<dbReference type="InterPro" id="IPR036390">
    <property type="entry name" value="WH_DNA-bd_sf"/>
</dbReference>
<evidence type="ECO:0000256" key="1">
    <source>
        <dbReference type="ARBA" id="ARBA00023125"/>
    </source>
</evidence>
<comment type="caution">
    <text evidence="3">The sequence shown here is derived from an EMBL/GenBank/DDBJ whole genome shotgun (WGS) entry which is preliminary data.</text>
</comment>
<gene>
    <name evidence="3" type="ORF">ACFFQV_16200</name>
</gene>
<dbReference type="SUPFAM" id="SSF46785">
    <property type="entry name" value="Winged helix' DNA-binding domain"/>
    <property type="match status" value="1"/>
</dbReference>
<name>A0ABV5SW35_9MICO</name>
<keyword evidence="1" id="KW-0238">DNA-binding</keyword>
<dbReference type="PANTHER" id="PTHR33221:SF4">
    <property type="entry name" value="HTH-TYPE TRANSCRIPTIONAL REPRESSOR NSRR"/>
    <property type="match status" value="1"/>
</dbReference>
<dbReference type="EMBL" id="JBHMBL010000004">
    <property type="protein sequence ID" value="MFB9643837.1"/>
    <property type="molecule type" value="Genomic_DNA"/>
</dbReference>
<keyword evidence="4" id="KW-1185">Reference proteome</keyword>
<dbReference type="Gene3D" id="1.10.10.10">
    <property type="entry name" value="Winged helix-like DNA-binding domain superfamily/Winged helix DNA-binding domain"/>
    <property type="match status" value="1"/>
</dbReference>
<dbReference type="InterPro" id="IPR000944">
    <property type="entry name" value="Tscrpt_reg_Rrf2"/>
</dbReference>
<sequence>MKINGFADVCLRTLMLLGAQPGEQLTSREISDRIGVPYHHVSKAVLELRRRGALDVARGRMGGARITEAGLALSVGALLRSLDGHQDPVDCITSDGTSCPLIAGCRLRSALHRAREAFYATLDGLTVEALTASPSLVALPIPGVREASGAV</sequence>
<dbReference type="PANTHER" id="PTHR33221">
    <property type="entry name" value="WINGED HELIX-TURN-HELIX TRANSCRIPTIONAL REGULATOR, RRF2 FAMILY"/>
    <property type="match status" value="1"/>
</dbReference>
<dbReference type="Pfam" id="PF02082">
    <property type="entry name" value="Rrf2"/>
    <property type="match status" value="1"/>
</dbReference>
<proteinExistence type="predicted"/>
<dbReference type="PROSITE" id="PS51197">
    <property type="entry name" value="HTH_RRF2_2"/>
    <property type="match status" value="1"/>
</dbReference>
<reference evidence="3 4" key="1">
    <citation type="submission" date="2024-09" db="EMBL/GenBank/DDBJ databases">
        <authorList>
            <person name="Sun Q."/>
            <person name="Mori K."/>
        </authorList>
    </citation>
    <scope>NUCLEOTIDE SEQUENCE [LARGE SCALE GENOMIC DNA]</scope>
    <source>
        <strain evidence="3 4">JCM 14321</strain>
    </source>
</reference>
<dbReference type="RefSeq" id="WP_157424545.1">
    <property type="nucleotide sequence ID" value="NZ_BAAANI010000005.1"/>
</dbReference>
<evidence type="ECO:0000256" key="2">
    <source>
        <dbReference type="ARBA" id="ARBA00034078"/>
    </source>
</evidence>
<protein>
    <submittedName>
        <fullName evidence="3">RrF2 family transcriptional regulator</fullName>
    </submittedName>
</protein>
<organism evidence="3 4">
    <name type="scientific">Agromyces lapidis</name>
    <dbReference type="NCBI Taxonomy" id="279574"/>
    <lineage>
        <taxon>Bacteria</taxon>
        <taxon>Bacillati</taxon>
        <taxon>Actinomycetota</taxon>
        <taxon>Actinomycetes</taxon>
        <taxon>Micrococcales</taxon>
        <taxon>Microbacteriaceae</taxon>
        <taxon>Agromyces</taxon>
    </lineage>
</organism>
<accession>A0ABV5SW35</accession>
<comment type="cofactor">
    <cofactor evidence="2">
        <name>[2Fe-2S] cluster</name>
        <dbReference type="ChEBI" id="CHEBI:190135"/>
    </cofactor>
</comment>
<evidence type="ECO:0000313" key="3">
    <source>
        <dbReference type="EMBL" id="MFB9643837.1"/>
    </source>
</evidence>